<evidence type="ECO:0000313" key="3">
    <source>
        <dbReference type="EMBL" id="MBE9663703.1"/>
    </source>
</evidence>
<dbReference type="PANTHER" id="PTHR30383">
    <property type="entry name" value="THIOESTERASE 1/PROTEASE 1/LYSOPHOSPHOLIPASE L1"/>
    <property type="match status" value="1"/>
</dbReference>
<dbReference type="GO" id="GO:0004622">
    <property type="term" value="F:phosphatidylcholine lysophospholipase activity"/>
    <property type="evidence" value="ECO:0007669"/>
    <property type="project" value="TreeGrafter"/>
</dbReference>
<dbReference type="RefSeq" id="WP_194112948.1">
    <property type="nucleotide sequence ID" value="NZ_JADFFL010000007.1"/>
</dbReference>
<name>A0A929L070_9SPHI</name>
<evidence type="ECO:0000259" key="2">
    <source>
        <dbReference type="Pfam" id="PF13472"/>
    </source>
</evidence>
<evidence type="ECO:0000256" key="1">
    <source>
        <dbReference type="SAM" id="SignalP"/>
    </source>
</evidence>
<reference evidence="3" key="1">
    <citation type="submission" date="2020-10" db="EMBL/GenBank/DDBJ databases">
        <title>Mucilaginibacter mali sp. nov., isolated from rhizosphere soil of apple orchard.</title>
        <authorList>
            <person name="Lee J.-S."/>
            <person name="Kim H.S."/>
            <person name="Kim J.-S."/>
        </authorList>
    </citation>
    <scope>NUCLEOTIDE SEQUENCE</scope>
    <source>
        <strain evidence="3">KCTC 22746</strain>
    </source>
</reference>
<dbReference type="EMBL" id="JADFFL010000007">
    <property type="protein sequence ID" value="MBE9663703.1"/>
    <property type="molecule type" value="Genomic_DNA"/>
</dbReference>
<comment type="caution">
    <text evidence="3">The sequence shown here is derived from an EMBL/GenBank/DDBJ whole genome shotgun (WGS) entry which is preliminary data.</text>
</comment>
<keyword evidence="1" id="KW-0732">Signal</keyword>
<dbReference type="InterPro" id="IPR051532">
    <property type="entry name" value="Ester_Hydrolysis_Enzymes"/>
</dbReference>
<evidence type="ECO:0000313" key="4">
    <source>
        <dbReference type="Proteomes" id="UP000622475"/>
    </source>
</evidence>
<organism evidence="3 4">
    <name type="scientific">Mucilaginibacter myungsuensis</name>
    <dbReference type="NCBI Taxonomy" id="649104"/>
    <lineage>
        <taxon>Bacteria</taxon>
        <taxon>Pseudomonadati</taxon>
        <taxon>Bacteroidota</taxon>
        <taxon>Sphingobacteriia</taxon>
        <taxon>Sphingobacteriales</taxon>
        <taxon>Sphingobacteriaceae</taxon>
        <taxon>Mucilaginibacter</taxon>
    </lineage>
</organism>
<dbReference type="SUPFAM" id="SSF52266">
    <property type="entry name" value="SGNH hydrolase"/>
    <property type="match status" value="1"/>
</dbReference>
<proteinExistence type="predicted"/>
<accession>A0A929L070</accession>
<keyword evidence="3" id="KW-0378">Hydrolase</keyword>
<dbReference type="Pfam" id="PF13472">
    <property type="entry name" value="Lipase_GDSL_2"/>
    <property type="match status" value="1"/>
</dbReference>
<gene>
    <name evidence="3" type="ORF">IRJ16_17585</name>
</gene>
<keyword evidence="4" id="KW-1185">Reference proteome</keyword>
<feature type="signal peptide" evidence="1">
    <location>
        <begin position="1"/>
        <end position="23"/>
    </location>
</feature>
<dbReference type="InterPro" id="IPR013830">
    <property type="entry name" value="SGNH_hydro"/>
</dbReference>
<protein>
    <submittedName>
        <fullName evidence="3">SGNH/GDSL hydrolase family protein</fullName>
    </submittedName>
</protein>
<sequence>MKIYLRLFALAVTASLTLNVARAQSVAPFKTGDRVVFLGNSITDGGHYHSYIWLYYMTHFPNMRFTCHNAGIGGDNVKQMSDRLEDEVLPMRPTVLTVTWGMNDTGYFEWFGGDAKEKGQKNVDLAKSRYAVLEAKLKKLPNIKKINILGSPYDETTNSNKNNLYKGKAAAFSQLIDFQEASAKNNGWGVVDFFHPMTDINTREQARNPDFSLTPGDRVHPDNDGHMVMAYQFLKTQGLANKVVADVAINAANKQVSKAVNCSIKNVAGTTDRITFDYLANSLPYAADTMVRGWGNKKRQSDALAYVPFAKEFNQELLTVKGLKAGNYQLMIDNEVISSYSSDQLSEGINLAENPYTPQYQQAIQIRELNEERWDIERRFRQYAFIQFDLLKEKGLLYKDDRAAVDTVNKESIKNAFVRGNKDNYLKARYKNIRQAWQKQMDVLIDQIYTINKPLNHKVTLQLVK</sequence>
<dbReference type="AlphaFoldDB" id="A0A929L070"/>
<feature type="chain" id="PRO_5037356942" evidence="1">
    <location>
        <begin position="24"/>
        <end position="465"/>
    </location>
</feature>
<dbReference type="Proteomes" id="UP000622475">
    <property type="component" value="Unassembled WGS sequence"/>
</dbReference>
<dbReference type="Gene3D" id="3.40.50.1110">
    <property type="entry name" value="SGNH hydrolase"/>
    <property type="match status" value="1"/>
</dbReference>
<dbReference type="CDD" id="cd01834">
    <property type="entry name" value="SGNH_hydrolase_like_2"/>
    <property type="match status" value="1"/>
</dbReference>
<dbReference type="PANTHER" id="PTHR30383:SF5">
    <property type="entry name" value="SGNH HYDROLASE-TYPE ESTERASE DOMAIN-CONTAINING PROTEIN"/>
    <property type="match status" value="1"/>
</dbReference>
<dbReference type="InterPro" id="IPR036514">
    <property type="entry name" value="SGNH_hydro_sf"/>
</dbReference>
<feature type="domain" description="SGNH hydrolase-type esterase" evidence="2">
    <location>
        <begin position="37"/>
        <end position="226"/>
    </location>
</feature>